<dbReference type="AlphaFoldDB" id="A0A9D4UGB9"/>
<reference evidence="2" key="1">
    <citation type="submission" date="2021-01" db="EMBL/GenBank/DDBJ databases">
        <title>Adiantum capillus-veneris genome.</title>
        <authorList>
            <person name="Fang Y."/>
            <person name="Liao Q."/>
        </authorList>
    </citation>
    <scope>NUCLEOTIDE SEQUENCE</scope>
    <source>
        <strain evidence="2">H3</strain>
        <tissue evidence="2">Leaf</tissue>
    </source>
</reference>
<evidence type="ECO:0000313" key="2">
    <source>
        <dbReference type="EMBL" id="KAI5067187.1"/>
    </source>
</evidence>
<gene>
    <name evidence="2" type="ORF">GOP47_0017715</name>
</gene>
<feature type="compositionally biased region" description="Polar residues" evidence="1">
    <location>
        <begin position="1"/>
        <end position="12"/>
    </location>
</feature>
<name>A0A9D4UGB9_ADICA</name>
<dbReference type="EMBL" id="JABFUD020000017">
    <property type="protein sequence ID" value="KAI5067187.1"/>
    <property type="molecule type" value="Genomic_DNA"/>
</dbReference>
<keyword evidence="3" id="KW-1185">Reference proteome</keyword>
<evidence type="ECO:0000313" key="3">
    <source>
        <dbReference type="Proteomes" id="UP000886520"/>
    </source>
</evidence>
<organism evidence="2 3">
    <name type="scientific">Adiantum capillus-veneris</name>
    <name type="common">Maidenhair fern</name>
    <dbReference type="NCBI Taxonomy" id="13818"/>
    <lineage>
        <taxon>Eukaryota</taxon>
        <taxon>Viridiplantae</taxon>
        <taxon>Streptophyta</taxon>
        <taxon>Embryophyta</taxon>
        <taxon>Tracheophyta</taxon>
        <taxon>Polypodiopsida</taxon>
        <taxon>Polypodiidae</taxon>
        <taxon>Polypodiales</taxon>
        <taxon>Pteridineae</taxon>
        <taxon>Pteridaceae</taxon>
        <taxon>Vittarioideae</taxon>
        <taxon>Adiantum</taxon>
    </lineage>
</organism>
<proteinExistence type="predicted"/>
<sequence length="89" mass="9851">MVGGQVASQKAEQSSDEKDAGCVDDFRNDVCKEKSYDSPTVAMDNFPVIDTRNKEISTPSRKFKARILGLTHGHFLTNLSGESTTCFQY</sequence>
<dbReference type="Proteomes" id="UP000886520">
    <property type="component" value="Chromosome 17"/>
</dbReference>
<comment type="caution">
    <text evidence="2">The sequence shown here is derived from an EMBL/GenBank/DDBJ whole genome shotgun (WGS) entry which is preliminary data.</text>
</comment>
<evidence type="ECO:0000256" key="1">
    <source>
        <dbReference type="SAM" id="MobiDB-lite"/>
    </source>
</evidence>
<accession>A0A9D4UGB9</accession>
<feature type="region of interest" description="Disordered" evidence="1">
    <location>
        <begin position="1"/>
        <end position="23"/>
    </location>
</feature>
<protein>
    <submittedName>
        <fullName evidence="2">Uncharacterized protein</fullName>
    </submittedName>
</protein>
<feature type="compositionally biased region" description="Basic and acidic residues" evidence="1">
    <location>
        <begin position="13"/>
        <end position="23"/>
    </location>
</feature>